<reference evidence="1" key="1">
    <citation type="journal article" date="2019" name="Sci. Rep.">
        <title>Draft genome of Tanacetum cinerariifolium, the natural source of mosquito coil.</title>
        <authorList>
            <person name="Yamashiro T."/>
            <person name="Shiraishi A."/>
            <person name="Satake H."/>
            <person name="Nakayama K."/>
        </authorList>
    </citation>
    <scope>NUCLEOTIDE SEQUENCE</scope>
</reference>
<gene>
    <name evidence="1" type="ORF">Tci_929032</name>
</gene>
<comment type="caution">
    <text evidence="1">The sequence shown here is derived from an EMBL/GenBank/DDBJ whole genome shotgun (WGS) entry which is preliminary data.</text>
</comment>
<proteinExistence type="predicted"/>
<dbReference type="AlphaFoldDB" id="A0A699XCY4"/>
<protein>
    <submittedName>
        <fullName evidence="1">Uncharacterized protein</fullName>
    </submittedName>
</protein>
<dbReference type="EMBL" id="BKCJ011836554">
    <property type="protein sequence ID" value="GFD57063.1"/>
    <property type="molecule type" value="Genomic_DNA"/>
</dbReference>
<organism evidence="1">
    <name type="scientific">Tanacetum cinerariifolium</name>
    <name type="common">Dalmatian daisy</name>
    <name type="synonym">Chrysanthemum cinerariifolium</name>
    <dbReference type="NCBI Taxonomy" id="118510"/>
    <lineage>
        <taxon>Eukaryota</taxon>
        <taxon>Viridiplantae</taxon>
        <taxon>Streptophyta</taxon>
        <taxon>Embryophyta</taxon>
        <taxon>Tracheophyta</taxon>
        <taxon>Spermatophyta</taxon>
        <taxon>Magnoliopsida</taxon>
        <taxon>eudicotyledons</taxon>
        <taxon>Gunneridae</taxon>
        <taxon>Pentapetalae</taxon>
        <taxon>asterids</taxon>
        <taxon>campanulids</taxon>
        <taxon>Asterales</taxon>
        <taxon>Asteraceae</taxon>
        <taxon>Asteroideae</taxon>
        <taxon>Anthemideae</taxon>
        <taxon>Anthemidinae</taxon>
        <taxon>Tanacetum</taxon>
    </lineage>
</organism>
<accession>A0A699XCY4</accession>
<evidence type="ECO:0000313" key="1">
    <source>
        <dbReference type="EMBL" id="GFD57063.1"/>
    </source>
</evidence>
<feature type="non-terminal residue" evidence="1">
    <location>
        <position position="89"/>
    </location>
</feature>
<sequence>EAGGGPARHFLGGVVFFAVVLVVGPNGTVGGGLPGFVGFDDFVAAVGVGHVQLQQQLRVAEGLDFVGLVVLPHGVEAAVAEHRTEGIGA</sequence>
<name>A0A699XCY4_TANCI</name>
<feature type="non-terminal residue" evidence="1">
    <location>
        <position position="1"/>
    </location>
</feature>